<accession>A0A286UR77</accession>
<gene>
    <name evidence="2" type="ORF">PNOK_0206000</name>
</gene>
<feature type="region of interest" description="Disordered" evidence="1">
    <location>
        <begin position="697"/>
        <end position="774"/>
    </location>
</feature>
<dbReference type="AlphaFoldDB" id="A0A286UR77"/>
<name>A0A286UR77_9AGAM</name>
<feature type="region of interest" description="Disordered" evidence="1">
    <location>
        <begin position="875"/>
        <end position="1161"/>
    </location>
</feature>
<organism evidence="2 3">
    <name type="scientific">Pyrrhoderma noxium</name>
    <dbReference type="NCBI Taxonomy" id="2282107"/>
    <lineage>
        <taxon>Eukaryota</taxon>
        <taxon>Fungi</taxon>
        <taxon>Dikarya</taxon>
        <taxon>Basidiomycota</taxon>
        <taxon>Agaricomycotina</taxon>
        <taxon>Agaricomycetes</taxon>
        <taxon>Hymenochaetales</taxon>
        <taxon>Hymenochaetaceae</taxon>
        <taxon>Pyrrhoderma</taxon>
    </lineage>
</organism>
<feature type="compositionally biased region" description="Polar residues" evidence="1">
    <location>
        <begin position="920"/>
        <end position="929"/>
    </location>
</feature>
<feature type="region of interest" description="Disordered" evidence="1">
    <location>
        <begin position="70"/>
        <end position="107"/>
    </location>
</feature>
<dbReference type="OrthoDB" id="2526154at2759"/>
<feature type="compositionally biased region" description="Low complexity" evidence="1">
    <location>
        <begin position="666"/>
        <end position="678"/>
    </location>
</feature>
<dbReference type="EMBL" id="NBII01000002">
    <property type="protein sequence ID" value="PAV22103.1"/>
    <property type="molecule type" value="Genomic_DNA"/>
</dbReference>
<feature type="region of interest" description="Disordered" evidence="1">
    <location>
        <begin position="634"/>
        <end position="678"/>
    </location>
</feature>
<feature type="region of interest" description="Disordered" evidence="1">
    <location>
        <begin position="217"/>
        <end position="303"/>
    </location>
</feature>
<reference evidence="2 3" key="1">
    <citation type="journal article" date="2017" name="Mol. Ecol.">
        <title>Comparative and population genomic landscape of Phellinus noxius: A hypervariable fungus causing root rot in trees.</title>
        <authorList>
            <person name="Chung C.L."/>
            <person name="Lee T.J."/>
            <person name="Akiba M."/>
            <person name="Lee H.H."/>
            <person name="Kuo T.H."/>
            <person name="Liu D."/>
            <person name="Ke H.M."/>
            <person name="Yokoi T."/>
            <person name="Roa M.B."/>
            <person name="Lu M.J."/>
            <person name="Chang Y.Y."/>
            <person name="Ann P.J."/>
            <person name="Tsai J.N."/>
            <person name="Chen C.Y."/>
            <person name="Tzean S.S."/>
            <person name="Ota Y."/>
            <person name="Hattori T."/>
            <person name="Sahashi N."/>
            <person name="Liou R.F."/>
            <person name="Kikuchi T."/>
            <person name="Tsai I.J."/>
        </authorList>
    </citation>
    <scope>NUCLEOTIDE SEQUENCE [LARGE SCALE GENOMIC DNA]</scope>
    <source>
        <strain evidence="2 3">FFPRI411160</strain>
    </source>
</reference>
<feature type="compositionally biased region" description="Polar residues" evidence="1">
    <location>
        <begin position="705"/>
        <end position="718"/>
    </location>
</feature>
<dbReference type="InParanoid" id="A0A286UR77"/>
<evidence type="ECO:0000256" key="1">
    <source>
        <dbReference type="SAM" id="MobiDB-lite"/>
    </source>
</evidence>
<proteinExistence type="predicted"/>
<sequence length="1201" mass="129752">MPPMNYRISSIFPPSNNDEFISPFTAPAIPNVRTQGNILQRPIVADSHIPRSPLPPEKLAKLANALGISAPLPKSTPPASATKRSFSIDGRATPESRAGTPTTVGRPTTSRYLIHVIPPKHFPFENRKDPEAFATFRRGTLVPLHATLQAQLAAISREFQLPTSQGLVLFLVDENDSGREIKSHTGKGPRISEDVWKWLWTKISDENPVLRGVGLGLSSGNSTPSEKSNGLRKLSSTAKLSSSPQAIGSVSYPLTPSPSSPSTTLFSGTSQKTDVTDEDGGSDEKQDRESASSPSSDFTTSISDSIELDPRLLPGLGSPSMIPILAKVELDIDRKIGTWYETWCRSRRTSQKRKAKKVDAQGKLQLRITVNDKKGTISPPSSPSDDENAEYAQLSDSDDPGEREDVLTARGHKDPLADMFGTDKETWSDVQAERPGKKSKDDLALDGAALSGDVPEDREGSGVSDSEEVMALWATRNQSHLSRRQIPPPLNLVHHESDLEINVSTATPSPYYTDESTRLPYLANGQDSVSSIDDGTNEKRLGGIYDDLELDLGADLDIEEQRGIQLKMREELDVLERNLAQFSPRALKSLELESIEQRSPTHLRLGSAPAVKTTFSPGDSPGSHRHVVNMQQLHPAQSSSIGPPNFRQPVLVGTPSPVTDTFPGRNGVDNNADGNVNNNAQELQSAWPAVSFTAISSRSDGDPLSPTSSLHSPKSNIHSPPRLFVNGKRNGTTSSSSRARNNSSISSMLSSVSGSARSETEARTRQYEEEAGFYSEKPRIQATVARRLAEASDSPVLPLSPDPFGRFPSSDLDFPERISSLTNGSHERHISKTPSSRFSVDSEVGEELTPTVKGNGKSNIGYMKTIRKLWRKSNKASVSGGVGGSASPSPSPSPYPSSSSSMMPPRPSSSALSLRESDMDTISRTSTPSIPFPSGRASEMSMRGSLRQNKSRDRDSGLDPFYFDRQEPRAKGSRPPSPLAHDEKDRQQNYQFPRPAPTPASPRQLADPTSGGPTSPQAAVSEKKRGVRKSLVSKWKNGSEGGSSTDSGSEGRRRRPSILDMTASGLGLRRESVSTNGNSLHSLQSPSVPSLPAEYRTSQHSRGYSRGSVSNMLNMSSFGAVGDGQTDGSTSPTSPIRRKPVPQSSLDSSQESGEVVPPTPVSVVAPLMFTRKQDRDLSGVQVQVQVQVQEQMPRGEVVSVD</sequence>
<feature type="compositionally biased region" description="Basic and acidic residues" evidence="1">
    <location>
        <begin position="403"/>
        <end position="443"/>
    </location>
</feature>
<evidence type="ECO:0000313" key="3">
    <source>
        <dbReference type="Proteomes" id="UP000217199"/>
    </source>
</evidence>
<protein>
    <submittedName>
        <fullName evidence="2">Proteophosphoglycan ppg4</fullName>
    </submittedName>
</protein>
<comment type="caution">
    <text evidence="2">The sequence shown here is derived from an EMBL/GenBank/DDBJ whole genome shotgun (WGS) entry which is preliminary data.</text>
</comment>
<evidence type="ECO:0000313" key="2">
    <source>
        <dbReference type="EMBL" id="PAV22103.1"/>
    </source>
</evidence>
<feature type="compositionally biased region" description="Basic and acidic residues" evidence="1">
    <location>
        <begin position="950"/>
        <end position="970"/>
    </location>
</feature>
<feature type="compositionally biased region" description="Low complexity" evidence="1">
    <location>
        <begin position="734"/>
        <end position="757"/>
    </location>
</feature>
<feature type="compositionally biased region" description="Polar residues" evidence="1">
    <location>
        <begin position="221"/>
        <end position="248"/>
    </location>
</feature>
<feature type="compositionally biased region" description="Low complexity" evidence="1">
    <location>
        <begin position="896"/>
        <end position="914"/>
    </location>
</feature>
<feature type="compositionally biased region" description="Polar residues" evidence="1">
    <location>
        <begin position="1142"/>
        <end position="1152"/>
    </location>
</feature>
<dbReference type="Proteomes" id="UP000217199">
    <property type="component" value="Unassembled WGS sequence"/>
</dbReference>
<feature type="region of interest" description="Disordered" evidence="1">
    <location>
        <begin position="821"/>
        <end position="859"/>
    </location>
</feature>
<feature type="compositionally biased region" description="Polar residues" evidence="1">
    <location>
        <begin position="1073"/>
        <end position="1088"/>
    </location>
</feature>
<feature type="compositionally biased region" description="Basic and acidic residues" evidence="1">
    <location>
        <begin position="758"/>
        <end position="768"/>
    </location>
</feature>
<feature type="compositionally biased region" description="Low complexity" evidence="1">
    <location>
        <begin position="291"/>
        <end position="303"/>
    </location>
</feature>
<keyword evidence="3" id="KW-1185">Reference proteome</keyword>
<feature type="region of interest" description="Disordered" evidence="1">
    <location>
        <begin position="350"/>
        <end position="466"/>
    </location>
</feature>
<feature type="compositionally biased region" description="Polar residues" evidence="1">
    <location>
        <begin position="1096"/>
        <end position="1117"/>
    </location>
</feature>
<feature type="compositionally biased region" description="Low complexity" evidence="1">
    <location>
        <begin position="260"/>
        <end position="270"/>
    </location>
</feature>